<gene>
    <name evidence="1" type="ORF">MILVUS5_LOCUS36477</name>
</gene>
<accession>A0ACB0M0J3</accession>
<reference evidence="1" key="1">
    <citation type="submission" date="2023-10" db="EMBL/GenBank/DDBJ databases">
        <authorList>
            <person name="Rodriguez Cubillos JULIANA M."/>
            <person name="De Vega J."/>
        </authorList>
    </citation>
    <scope>NUCLEOTIDE SEQUENCE</scope>
</reference>
<protein>
    <submittedName>
        <fullName evidence="1">Uncharacterized protein</fullName>
    </submittedName>
</protein>
<dbReference type="Proteomes" id="UP001177021">
    <property type="component" value="Unassembled WGS sequence"/>
</dbReference>
<dbReference type="EMBL" id="CASHSV030000716">
    <property type="protein sequence ID" value="CAJ2672932.1"/>
    <property type="molecule type" value="Genomic_DNA"/>
</dbReference>
<sequence length="489" mass="55749">MDSETVTSPKDLLKCCDCGCSCSLLDQNSATWMRSVKRKHDEFKVESQLPMQSVARVEIGNECVALREMVGVQQRTIQDLNEELDEERNSSSTAANEAMSMILRLQREKAEIQMEARQFKRFAEEKMMHDQEELMSLEDLLYKREQIIQSLTCEVQAYKHRMMSFGFTEDELEGDQYDILPYEYPPLKCNVIHNAMDADNDDTDIEKYVFGETPNDRLRNLENRISQMEKSPTYSQKDGDLIGKNVLEKVIVGQSPKLTRLSKKVSSDSSAFGGMVREIGSEFPVESPMNNSNYKKDYFSQSEDHSNLKKVDNASEGDDTSDRVYTIDSVHSGAPYNGFTGSKAGAFEDYATSPKESGNHHAEFEDPYIKKLYTRLQALEADRESMRQAIIAMSTDKAQVVLLKEIAQHLCKEMSPQRKMSTSKPYVATRTPFLSIFKWVTSVVLWRKKAQESKYMLGLPTDSMGLLLLLDKRTNARPWRCISSTQVGD</sequence>
<proteinExistence type="predicted"/>
<evidence type="ECO:0000313" key="1">
    <source>
        <dbReference type="EMBL" id="CAJ2672932.1"/>
    </source>
</evidence>
<comment type="caution">
    <text evidence="1">The sequence shown here is derived from an EMBL/GenBank/DDBJ whole genome shotgun (WGS) entry which is preliminary data.</text>
</comment>
<organism evidence="1 2">
    <name type="scientific">Trifolium pratense</name>
    <name type="common">Red clover</name>
    <dbReference type="NCBI Taxonomy" id="57577"/>
    <lineage>
        <taxon>Eukaryota</taxon>
        <taxon>Viridiplantae</taxon>
        <taxon>Streptophyta</taxon>
        <taxon>Embryophyta</taxon>
        <taxon>Tracheophyta</taxon>
        <taxon>Spermatophyta</taxon>
        <taxon>Magnoliopsida</taxon>
        <taxon>eudicotyledons</taxon>
        <taxon>Gunneridae</taxon>
        <taxon>Pentapetalae</taxon>
        <taxon>rosids</taxon>
        <taxon>fabids</taxon>
        <taxon>Fabales</taxon>
        <taxon>Fabaceae</taxon>
        <taxon>Papilionoideae</taxon>
        <taxon>50 kb inversion clade</taxon>
        <taxon>NPAAA clade</taxon>
        <taxon>Hologalegina</taxon>
        <taxon>IRL clade</taxon>
        <taxon>Trifolieae</taxon>
        <taxon>Trifolium</taxon>
    </lineage>
</organism>
<keyword evidence="2" id="KW-1185">Reference proteome</keyword>
<name>A0ACB0M0J3_TRIPR</name>
<evidence type="ECO:0000313" key="2">
    <source>
        <dbReference type="Proteomes" id="UP001177021"/>
    </source>
</evidence>